<dbReference type="InterPro" id="IPR054061">
    <property type="entry name" value="DUF6915"/>
</dbReference>
<gene>
    <name evidence="2" type="ORF">SAMN04488541_106710</name>
</gene>
<dbReference type="OrthoDB" id="68427at2"/>
<accession>A0A1I2JTP3</accession>
<dbReference type="AlphaFoldDB" id="A0A1I2JTP3"/>
<dbReference type="STRING" id="1003.SAMN04488541_106710"/>
<dbReference type="EMBL" id="FONY01000067">
    <property type="protein sequence ID" value="SFF58202.1"/>
    <property type="molecule type" value="Genomic_DNA"/>
</dbReference>
<evidence type="ECO:0000313" key="3">
    <source>
        <dbReference type="Proteomes" id="UP000199513"/>
    </source>
</evidence>
<evidence type="ECO:0000259" key="1">
    <source>
        <dbReference type="Pfam" id="PF21866"/>
    </source>
</evidence>
<dbReference type="Pfam" id="PF21866">
    <property type="entry name" value="DUF6915"/>
    <property type="match status" value="1"/>
</dbReference>
<proteinExistence type="predicted"/>
<feature type="domain" description="DUF6915" evidence="1">
    <location>
        <begin position="1"/>
        <end position="97"/>
    </location>
</feature>
<name>A0A1I2JTP3_9BACT</name>
<dbReference type="Proteomes" id="UP000199513">
    <property type="component" value="Unassembled WGS sequence"/>
</dbReference>
<organism evidence="2 3">
    <name type="scientific">Thermoflexibacter ruber</name>
    <dbReference type="NCBI Taxonomy" id="1003"/>
    <lineage>
        <taxon>Bacteria</taxon>
        <taxon>Pseudomonadati</taxon>
        <taxon>Bacteroidota</taxon>
        <taxon>Cytophagia</taxon>
        <taxon>Cytophagales</taxon>
        <taxon>Thermoflexibacteraceae</taxon>
        <taxon>Thermoflexibacter</taxon>
    </lineage>
</organism>
<dbReference type="RefSeq" id="WP_091549434.1">
    <property type="nucleotide sequence ID" value="NZ_FONY01000067.1"/>
</dbReference>
<keyword evidence="3" id="KW-1185">Reference proteome</keyword>
<sequence>MNIWQHCLLSQRKFGGQPQDYEEVHTFMDSSKLFFYHFKHRALLHHLFGVELAIRLLGNFMVNAEGKTVLVRDVAVEHCREDLDGKIPTLFDWFKDSEHLLKDMQVPEIQEETLQEFVYMPYLRSGLKASLLITCSDFGVHLVRVFLGTEKAMLWASLLKGNIQVKNLLPTLQLKEKWQYSPQKEELKWLERQERTMYRNNLTFSNE</sequence>
<evidence type="ECO:0000313" key="2">
    <source>
        <dbReference type="EMBL" id="SFF58202.1"/>
    </source>
</evidence>
<reference evidence="2 3" key="1">
    <citation type="submission" date="2016-10" db="EMBL/GenBank/DDBJ databases">
        <authorList>
            <person name="de Groot N.N."/>
        </authorList>
    </citation>
    <scope>NUCLEOTIDE SEQUENCE [LARGE SCALE GENOMIC DNA]</scope>
    <source>
        <strain>GEY</strain>
        <strain evidence="3">DSM 9560</strain>
    </source>
</reference>
<protein>
    <recommendedName>
        <fullName evidence="1">DUF6915 domain-containing protein</fullName>
    </recommendedName>
</protein>